<sequence>MSISYDPFNRFDELRDRLVSGGRAPLSFPMDAYRRGDAFLVHLDLPGVQPDTVDITVENQVLTVTAERRFEQHEGDQFLVSERPQGSFSRQLRLGSTIDTENIAASYEDGVLTLTLPVSERAKPRQVQVSRGGSSQIGQGNP</sequence>
<dbReference type="AlphaFoldDB" id="A0A6J4T8I3"/>
<feature type="domain" description="SHSP" evidence="4">
    <location>
        <begin position="21"/>
        <end position="132"/>
    </location>
</feature>
<reference evidence="5" key="1">
    <citation type="submission" date="2020-02" db="EMBL/GenBank/DDBJ databases">
        <authorList>
            <person name="Meier V. D."/>
        </authorList>
    </citation>
    <scope>NUCLEOTIDE SEQUENCE</scope>
    <source>
        <strain evidence="5">AVDCRST_MAG17</strain>
    </source>
</reference>
<evidence type="ECO:0000256" key="2">
    <source>
        <dbReference type="RuleBase" id="RU003616"/>
    </source>
</evidence>
<dbReference type="Gene3D" id="2.60.40.790">
    <property type="match status" value="1"/>
</dbReference>
<dbReference type="InterPro" id="IPR002068">
    <property type="entry name" value="A-crystallin/Hsp20_dom"/>
</dbReference>
<feature type="compositionally biased region" description="Polar residues" evidence="3">
    <location>
        <begin position="127"/>
        <end position="142"/>
    </location>
</feature>
<dbReference type="InterPro" id="IPR008978">
    <property type="entry name" value="HSP20-like_chaperone"/>
</dbReference>
<comment type="similarity">
    <text evidence="1 2">Belongs to the small heat shock protein (HSP20) family.</text>
</comment>
<evidence type="ECO:0000256" key="1">
    <source>
        <dbReference type="PROSITE-ProRule" id="PRU00285"/>
    </source>
</evidence>
<dbReference type="SUPFAM" id="SSF49764">
    <property type="entry name" value="HSP20-like chaperones"/>
    <property type="match status" value="1"/>
</dbReference>
<dbReference type="PANTHER" id="PTHR11527">
    <property type="entry name" value="HEAT-SHOCK PROTEIN 20 FAMILY MEMBER"/>
    <property type="match status" value="1"/>
</dbReference>
<dbReference type="EMBL" id="CADCVV010000185">
    <property type="protein sequence ID" value="CAA9515953.1"/>
    <property type="molecule type" value="Genomic_DNA"/>
</dbReference>
<dbReference type="CDD" id="cd06464">
    <property type="entry name" value="ACD_sHsps-like"/>
    <property type="match status" value="1"/>
</dbReference>
<name>A0A6J4T8I3_9ACTN</name>
<proteinExistence type="inferred from homology"/>
<evidence type="ECO:0000313" key="5">
    <source>
        <dbReference type="EMBL" id="CAA9515953.1"/>
    </source>
</evidence>
<dbReference type="InterPro" id="IPR031107">
    <property type="entry name" value="Small_HSP"/>
</dbReference>
<evidence type="ECO:0000259" key="4">
    <source>
        <dbReference type="PROSITE" id="PS01031"/>
    </source>
</evidence>
<accession>A0A6J4T8I3</accession>
<protein>
    <recommendedName>
        <fullName evidence="4">SHSP domain-containing protein</fullName>
    </recommendedName>
</protein>
<organism evidence="5">
    <name type="scientific">uncultured Solirubrobacterales bacterium</name>
    <dbReference type="NCBI Taxonomy" id="768556"/>
    <lineage>
        <taxon>Bacteria</taxon>
        <taxon>Bacillati</taxon>
        <taxon>Actinomycetota</taxon>
        <taxon>Thermoleophilia</taxon>
        <taxon>Solirubrobacterales</taxon>
        <taxon>environmental samples</taxon>
    </lineage>
</organism>
<dbReference type="Pfam" id="PF00011">
    <property type="entry name" value="HSP20"/>
    <property type="match status" value="1"/>
</dbReference>
<gene>
    <name evidence="5" type="ORF">AVDCRST_MAG17-2286</name>
</gene>
<dbReference type="PROSITE" id="PS01031">
    <property type="entry name" value="SHSP"/>
    <property type="match status" value="1"/>
</dbReference>
<evidence type="ECO:0000256" key="3">
    <source>
        <dbReference type="SAM" id="MobiDB-lite"/>
    </source>
</evidence>
<feature type="region of interest" description="Disordered" evidence="3">
    <location>
        <begin position="123"/>
        <end position="142"/>
    </location>
</feature>